<evidence type="ECO:0000313" key="3">
    <source>
        <dbReference type="Proteomes" id="UP000608955"/>
    </source>
</evidence>
<evidence type="ECO:0000313" key="2">
    <source>
        <dbReference type="EMBL" id="GHD86825.1"/>
    </source>
</evidence>
<keyword evidence="3" id="KW-1185">Reference proteome</keyword>
<organism evidence="2 3">
    <name type="scientific">Streptomyces naganishii JCM 4654</name>
    <dbReference type="NCBI Taxonomy" id="1306179"/>
    <lineage>
        <taxon>Bacteria</taxon>
        <taxon>Bacillati</taxon>
        <taxon>Actinomycetota</taxon>
        <taxon>Actinomycetes</taxon>
        <taxon>Kitasatosporales</taxon>
        <taxon>Streptomycetaceae</taxon>
        <taxon>Streptomyces</taxon>
    </lineage>
</organism>
<sequence>MSRSKAGGRPPRLPRFSRLSTSLSHAQKQIAIAWLAGENPRHSPEVHESLHQLPNAAFDADLIGTWEKCQRPYEFETVGGHYRFGLQS</sequence>
<reference evidence="2" key="2">
    <citation type="submission" date="2020-09" db="EMBL/GenBank/DDBJ databases">
        <authorList>
            <person name="Sun Q."/>
            <person name="Ohkuma M."/>
        </authorList>
    </citation>
    <scope>NUCLEOTIDE SEQUENCE</scope>
    <source>
        <strain evidence="2">JCM 4654</strain>
    </source>
</reference>
<name>A0A918Y2B8_9ACTN</name>
<dbReference type="Proteomes" id="UP000608955">
    <property type="component" value="Unassembled WGS sequence"/>
</dbReference>
<dbReference type="EMBL" id="BMVF01000004">
    <property type="protein sequence ID" value="GHD86825.1"/>
    <property type="molecule type" value="Genomic_DNA"/>
</dbReference>
<gene>
    <name evidence="2" type="ORF">GCM10010508_16170</name>
</gene>
<evidence type="ECO:0000256" key="1">
    <source>
        <dbReference type="SAM" id="MobiDB-lite"/>
    </source>
</evidence>
<accession>A0A918Y2B8</accession>
<feature type="region of interest" description="Disordered" evidence="1">
    <location>
        <begin position="1"/>
        <end position="21"/>
    </location>
</feature>
<protein>
    <submittedName>
        <fullName evidence="2">Uncharacterized protein</fullName>
    </submittedName>
</protein>
<reference evidence="2" key="1">
    <citation type="journal article" date="2014" name="Int. J. Syst. Evol. Microbiol.">
        <title>Complete genome sequence of Corynebacterium casei LMG S-19264T (=DSM 44701T), isolated from a smear-ripened cheese.</title>
        <authorList>
            <consortium name="US DOE Joint Genome Institute (JGI-PGF)"/>
            <person name="Walter F."/>
            <person name="Albersmeier A."/>
            <person name="Kalinowski J."/>
            <person name="Ruckert C."/>
        </authorList>
    </citation>
    <scope>NUCLEOTIDE SEQUENCE</scope>
    <source>
        <strain evidence="2">JCM 4654</strain>
    </source>
</reference>
<proteinExistence type="predicted"/>
<dbReference type="AlphaFoldDB" id="A0A918Y2B8"/>
<comment type="caution">
    <text evidence="2">The sequence shown here is derived from an EMBL/GenBank/DDBJ whole genome shotgun (WGS) entry which is preliminary data.</text>
</comment>